<comment type="caution">
    <text evidence="5">The sequence shown here is derived from an EMBL/GenBank/DDBJ whole genome shotgun (WGS) entry which is preliminary data.</text>
</comment>
<keyword evidence="1" id="KW-0805">Transcription regulation</keyword>
<keyword evidence="6" id="KW-1185">Reference proteome</keyword>
<evidence type="ECO:0000256" key="3">
    <source>
        <dbReference type="ARBA" id="ARBA00023163"/>
    </source>
</evidence>
<proteinExistence type="predicted"/>
<keyword evidence="2" id="KW-0238">DNA-binding</keyword>
<dbReference type="InterPro" id="IPR009057">
    <property type="entry name" value="Homeodomain-like_sf"/>
</dbReference>
<evidence type="ECO:0000313" key="5">
    <source>
        <dbReference type="EMBL" id="MER5171081.1"/>
    </source>
</evidence>
<dbReference type="InterPro" id="IPR018060">
    <property type="entry name" value="HTH_AraC"/>
</dbReference>
<evidence type="ECO:0000259" key="4">
    <source>
        <dbReference type="PROSITE" id="PS01124"/>
    </source>
</evidence>
<dbReference type="PROSITE" id="PS01124">
    <property type="entry name" value="HTH_ARAC_FAMILY_2"/>
    <property type="match status" value="1"/>
</dbReference>
<gene>
    <name evidence="5" type="ORF">VSX56_04765</name>
</gene>
<evidence type="ECO:0000313" key="6">
    <source>
        <dbReference type="Proteomes" id="UP001438953"/>
    </source>
</evidence>
<evidence type="ECO:0000256" key="2">
    <source>
        <dbReference type="ARBA" id="ARBA00023125"/>
    </source>
</evidence>
<dbReference type="EMBL" id="JAYWLC010000003">
    <property type="protein sequence ID" value="MER5171081.1"/>
    <property type="molecule type" value="Genomic_DNA"/>
</dbReference>
<dbReference type="SMART" id="SM00342">
    <property type="entry name" value="HTH_ARAC"/>
    <property type="match status" value="1"/>
</dbReference>
<dbReference type="InterPro" id="IPR020449">
    <property type="entry name" value="Tscrpt_reg_AraC-type_HTH"/>
</dbReference>
<dbReference type="InterPro" id="IPR032687">
    <property type="entry name" value="AraC-type_N"/>
</dbReference>
<dbReference type="RefSeq" id="WP_350935230.1">
    <property type="nucleotide sequence ID" value="NZ_JAYWLC010000003.1"/>
</dbReference>
<dbReference type="PANTHER" id="PTHR47894:SF4">
    <property type="entry name" value="HTH-TYPE TRANSCRIPTIONAL REGULATOR GADX"/>
    <property type="match status" value="1"/>
</dbReference>
<dbReference type="PANTHER" id="PTHR47894">
    <property type="entry name" value="HTH-TYPE TRANSCRIPTIONAL REGULATOR GADX"/>
    <property type="match status" value="1"/>
</dbReference>
<dbReference type="SUPFAM" id="SSF46689">
    <property type="entry name" value="Homeodomain-like"/>
    <property type="match status" value="1"/>
</dbReference>
<dbReference type="Proteomes" id="UP001438953">
    <property type="component" value="Unassembled WGS sequence"/>
</dbReference>
<keyword evidence="3" id="KW-0804">Transcription</keyword>
<accession>A0ABV1SEL9</accession>
<dbReference type="Pfam" id="PF12625">
    <property type="entry name" value="Arabinose_bd"/>
    <property type="match status" value="1"/>
</dbReference>
<organism evidence="5 6">
    <name type="scientific">Thioclava kandeliae</name>
    <dbReference type="NCBI Taxonomy" id="3070818"/>
    <lineage>
        <taxon>Bacteria</taxon>
        <taxon>Pseudomonadati</taxon>
        <taxon>Pseudomonadota</taxon>
        <taxon>Alphaproteobacteria</taxon>
        <taxon>Rhodobacterales</taxon>
        <taxon>Paracoccaceae</taxon>
        <taxon>Thioclava</taxon>
    </lineage>
</organism>
<dbReference type="Pfam" id="PF12833">
    <property type="entry name" value="HTH_18"/>
    <property type="match status" value="1"/>
</dbReference>
<evidence type="ECO:0000256" key="1">
    <source>
        <dbReference type="ARBA" id="ARBA00023015"/>
    </source>
</evidence>
<dbReference type="Gene3D" id="1.10.10.60">
    <property type="entry name" value="Homeodomain-like"/>
    <property type="match status" value="1"/>
</dbReference>
<reference evidence="5 6" key="2">
    <citation type="submission" date="2024-06" db="EMBL/GenBank/DDBJ databases">
        <title>Thioclava kandeliae sp. nov. from a rhizosphere soil sample of Kandelia candel in a mangrove.</title>
        <authorList>
            <person name="Mu T."/>
        </authorList>
    </citation>
    <scope>NUCLEOTIDE SEQUENCE [LARGE SCALE GENOMIC DNA]</scope>
    <source>
        <strain evidence="5 6">CPCC 100088</strain>
    </source>
</reference>
<reference evidence="5 6" key="1">
    <citation type="submission" date="2024-01" db="EMBL/GenBank/DDBJ databases">
        <authorList>
            <person name="Deng Y."/>
            <person name="Su J."/>
        </authorList>
    </citation>
    <scope>NUCLEOTIDE SEQUENCE [LARGE SCALE GENOMIC DNA]</scope>
    <source>
        <strain evidence="5 6">CPCC 100088</strain>
    </source>
</reference>
<protein>
    <submittedName>
        <fullName evidence="5">AraC family transcriptional regulator ligand-binding domain-containing protein</fullName>
    </submittedName>
</protein>
<sequence>MQQHSALTRSLDSSIRIGCLIGCADIVSRNGSSFEAVVRKAGLSPESLSTPDRMIPLSLYTRVLDVAAAECPTGNFGICFGDVFDIRNLGAIGYQMLHAGSWGEALETFCSNFSVVQDHSHMQLKRSGGLACLSYELSALHSDLRAQDAEFSMALLCRALTRLSPAFVPSRIDFQHVFRASARGTCLEEVEIRSRQPMTALYFDAAWLERPAPQADRYMHRLILEDLERELLTRSNRTGLIGALHDAMQSRSDGRGLATCSAGEIAAELGLSERTMHRRLEAYDTSFRDLRAAVCMEIACEYLLGSSMSVSQIGYRLGYSESSAFSRAFKAETGLSPSNFRLRGRLIS</sequence>
<name>A0ABV1SEL9_9RHOB</name>
<dbReference type="PRINTS" id="PR00032">
    <property type="entry name" value="HTHARAC"/>
</dbReference>
<feature type="domain" description="HTH araC/xylS-type" evidence="4">
    <location>
        <begin position="264"/>
        <end position="343"/>
    </location>
</feature>